<evidence type="ECO:0000256" key="3">
    <source>
        <dbReference type="ARBA" id="ARBA00022475"/>
    </source>
</evidence>
<dbReference type="InterPro" id="IPR002751">
    <property type="entry name" value="CbiM/NikMN"/>
</dbReference>
<comment type="subcellular location">
    <subcellularLocation>
        <location evidence="1">Cell membrane</location>
        <topology evidence="1">Multi-pass membrane protein</topology>
    </subcellularLocation>
</comment>
<dbReference type="Gene3D" id="1.10.1760.20">
    <property type="match status" value="1"/>
</dbReference>
<evidence type="ECO:0000256" key="4">
    <source>
        <dbReference type="ARBA" id="ARBA00022692"/>
    </source>
</evidence>
<protein>
    <submittedName>
        <fullName evidence="8">Predicted cobalt transporter CbtC</fullName>
    </submittedName>
</protein>
<keyword evidence="6 7" id="KW-0472">Membrane</keyword>
<feature type="transmembrane region" description="Helical" evidence="7">
    <location>
        <begin position="73"/>
        <end position="99"/>
    </location>
</feature>
<keyword evidence="5 7" id="KW-1133">Transmembrane helix</keyword>
<evidence type="ECO:0000313" key="8">
    <source>
        <dbReference type="EMBL" id="SFV69733.1"/>
    </source>
</evidence>
<feature type="transmembrane region" description="Helical" evidence="7">
    <location>
        <begin position="180"/>
        <end position="202"/>
    </location>
</feature>
<dbReference type="AlphaFoldDB" id="A0A1W1CVH0"/>
<feature type="transmembrane region" description="Helical" evidence="7">
    <location>
        <begin position="150"/>
        <end position="168"/>
    </location>
</feature>
<name>A0A1W1CVH0_9ZZZZ</name>
<keyword evidence="2" id="KW-0813">Transport</keyword>
<evidence type="ECO:0000256" key="7">
    <source>
        <dbReference type="SAM" id="Phobius"/>
    </source>
</evidence>
<evidence type="ECO:0000256" key="2">
    <source>
        <dbReference type="ARBA" id="ARBA00022448"/>
    </source>
</evidence>
<dbReference type="GO" id="GO:0005886">
    <property type="term" value="C:plasma membrane"/>
    <property type="evidence" value="ECO:0007669"/>
    <property type="project" value="UniProtKB-SubCell"/>
</dbReference>
<proteinExistence type="predicted"/>
<dbReference type="GO" id="GO:0000041">
    <property type="term" value="P:transition metal ion transport"/>
    <property type="evidence" value="ECO:0007669"/>
    <property type="project" value="InterPro"/>
</dbReference>
<evidence type="ECO:0000256" key="1">
    <source>
        <dbReference type="ARBA" id="ARBA00004651"/>
    </source>
</evidence>
<feature type="transmembrane region" description="Helical" evidence="7">
    <location>
        <begin position="111"/>
        <end position="129"/>
    </location>
</feature>
<evidence type="ECO:0000256" key="6">
    <source>
        <dbReference type="ARBA" id="ARBA00023136"/>
    </source>
</evidence>
<keyword evidence="3" id="KW-1003">Cell membrane</keyword>
<organism evidence="8">
    <name type="scientific">hydrothermal vent metagenome</name>
    <dbReference type="NCBI Taxonomy" id="652676"/>
    <lineage>
        <taxon>unclassified sequences</taxon>
        <taxon>metagenomes</taxon>
        <taxon>ecological metagenomes</taxon>
    </lineage>
</organism>
<keyword evidence="4 7" id="KW-0812">Transmembrane</keyword>
<dbReference type="EMBL" id="FPHF01000115">
    <property type="protein sequence ID" value="SFV69733.1"/>
    <property type="molecule type" value="Genomic_DNA"/>
</dbReference>
<gene>
    <name evidence="8" type="ORF">MNB_SM-4-701</name>
</gene>
<accession>A0A1W1CVH0</accession>
<dbReference type="Pfam" id="PF01891">
    <property type="entry name" value="CbiM"/>
    <property type="match status" value="1"/>
</dbReference>
<reference evidence="8" key="1">
    <citation type="submission" date="2016-10" db="EMBL/GenBank/DDBJ databases">
        <authorList>
            <person name="de Groot N.N."/>
        </authorList>
    </citation>
    <scope>NUCLEOTIDE SEQUENCE</scope>
</reference>
<evidence type="ECO:0000256" key="5">
    <source>
        <dbReference type="ARBA" id="ARBA00022989"/>
    </source>
</evidence>
<feature type="transmembrane region" description="Helical" evidence="7">
    <location>
        <begin position="40"/>
        <end position="61"/>
    </location>
</feature>
<sequence>MHIEAGVVDGAKMLLSYGTAAAVFGATAKVAFDNMKENGIISLLLKSIIATIVVFFCFEVLPHYPIGVSEVHLILGTTIFLVFGLAPAAIGLALGLAIQGLFFAQFDLPQYGINVTTLLASMMILDMAMKKIVPAKTAYKDITYSQMLKMSIVWEGAVVSWVAFWAFYGQGFSLTNVENVATFGGAYMAVVLVEPLVDIAVLTAVKAFHKTNECTTMMFDKRLCKASV</sequence>